<feature type="domain" description="Thioredoxin" evidence="13">
    <location>
        <begin position="4"/>
        <end position="155"/>
    </location>
</feature>
<dbReference type="RefSeq" id="WP_343804310.1">
    <property type="nucleotide sequence ID" value="NZ_BAAADE010000002.1"/>
</dbReference>
<evidence type="ECO:0000313" key="15">
    <source>
        <dbReference type="Proteomes" id="UP001424441"/>
    </source>
</evidence>
<evidence type="ECO:0000259" key="13">
    <source>
        <dbReference type="PROSITE" id="PS51352"/>
    </source>
</evidence>
<keyword evidence="5" id="KW-0049">Antioxidant</keyword>
<dbReference type="EMBL" id="BAAADE010000002">
    <property type="protein sequence ID" value="GAA0601901.1"/>
    <property type="molecule type" value="Genomic_DNA"/>
</dbReference>
<keyword evidence="15" id="KW-1185">Reference proteome</keyword>
<evidence type="ECO:0000256" key="11">
    <source>
        <dbReference type="ARBA" id="ARBA00042639"/>
    </source>
</evidence>
<sequence>MAQPVIGDIAPDFNLPEDLNGTLTLSSLRGQKVVLFFYPKDDTSGCTKESIAFSALKAEFEKADTVIVGISPDTVAKHQKFRTKHNLTTLLVADEERTALEAYGVWVQKSMYGRKYMGVERTTFLIDREGKIAQIWNKVKVAGHAEAVLAEAQAL</sequence>
<dbReference type="PROSITE" id="PS51352">
    <property type="entry name" value="THIOREDOXIN_2"/>
    <property type="match status" value="1"/>
</dbReference>
<dbReference type="InterPro" id="IPR050924">
    <property type="entry name" value="Peroxiredoxin_BCP/PrxQ"/>
</dbReference>
<dbReference type="InterPro" id="IPR000866">
    <property type="entry name" value="AhpC/TSA"/>
</dbReference>
<dbReference type="InterPro" id="IPR013766">
    <property type="entry name" value="Thioredoxin_domain"/>
</dbReference>
<dbReference type="CDD" id="cd03017">
    <property type="entry name" value="PRX_BCP"/>
    <property type="match status" value="1"/>
</dbReference>
<evidence type="ECO:0000256" key="10">
    <source>
        <dbReference type="ARBA" id="ARBA00038489"/>
    </source>
</evidence>
<evidence type="ECO:0000256" key="6">
    <source>
        <dbReference type="ARBA" id="ARBA00023002"/>
    </source>
</evidence>
<dbReference type="SUPFAM" id="SSF52833">
    <property type="entry name" value="Thioredoxin-like"/>
    <property type="match status" value="1"/>
</dbReference>
<keyword evidence="4 14" id="KW-0575">Peroxidase</keyword>
<evidence type="ECO:0000256" key="3">
    <source>
        <dbReference type="ARBA" id="ARBA00013017"/>
    </source>
</evidence>
<keyword evidence="8" id="KW-0676">Redox-active center</keyword>
<accession>A0ABN1G0U7</accession>
<evidence type="ECO:0000256" key="1">
    <source>
        <dbReference type="ARBA" id="ARBA00003330"/>
    </source>
</evidence>
<comment type="function">
    <text evidence="1">Thiol-specific peroxidase that catalyzes the reduction of hydrogen peroxide and organic hydroperoxides to water and alcohols, respectively. Plays a role in cell protection against oxidative stress by detoxifying peroxides and as sensor of hydrogen peroxide-mediated signaling events.</text>
</comment>
<dbReference type="PIRSF" id="PIRSF000239">
    <property type="entry name" value="AHPC"/>
    <property type="match status" value="1"/>
</dbReference>
<dbReference type="GO" id="GO:0004601">
    <property type="term" value="F:peroxidase activity"/>
    <property type="evidence" value="ECO:0007669"/>
    <property type="project" value="UniProtKB-KW"/>
</dbReference>
<dbReference type="PANTHER" id="PTHR42801">
    <property type="entry name" value="THIOREDOXIN-DEPENDENT PEROXIDE REDUCTASE"/>
    <property type="match status" value="1"/>
</dbReference>
<evidence type="ECO:0000256" key="8">
    <source>
        <dbReference type="ARBA" id="ARBA00023284"/>
    </source>
</evidence>
<comment type="catalytic activity">
    <reaction evidence="12">
        <text>a hydroperoxide + [thioredoxin]-dithiol = an alcohol + [thioredoxin]-disulfide + H2O</text>
        <dbReference type="Rhea" id="RHEA:62620"/>
        <dbReference type="Rhea" id="RHEA-COMP:10698"/>
        <dbReference type="Rhea" id="RHEA-COMP:10700"/>
        <dbReference type="ChEBI" id="CHEBI:15377"/>
        <dbReference type="ChEBI" id="CHEBI:29950"/>
        <dbReference type="ChEBI" id="CHEBI:30879"/>
        <dbReference type="ChEBI" id="CHEBI:35924"/>
        <dbReference type="ChEBI" id="CHEBI:50058"/>
        <dbReference type="EC" id="1.11.1.24"/>
    </reaction>
</comment>
<dbReference type="InterPro" id="IPR036249">
    <property type="entry name" value="Thioredoxin-like_sf"/>
</dbReference>
<evidence type="ECO:0000256" key="2">
    <source>
        <dbReference type="ARBA" id="ARBA00011245"/>
    </source>
</evidence>
<evidence type="ECO:0000256" key="7">
    <source>
        <dbReference type="ARBA" id="ARBA00023157"/>
    </source>
</evidence>
<dbReference type="Proteomes" id="UP001424441">
    <property type="component" value="Unassembled WGS sequence"/>
</dbReference>
<protein>
    <recommendedName>
        <fullName evidence="3">thioredoxin-dependent peroxiredoxin</fullName>
        <ecNumber evidence="3">1.11.1.24</ecNumber>
    </recommendedName>
    <alternativeName>
        <fullName evidence="9">Thioredoxin peroxidase</fullName>
    </alternativeName>
    <alternativeName>
        <fullName evidence="11">Thioredoxin-dependent peroxiredoxin Bcp</fullName>
    </alternativeName>
</protein>
<organism evidence="14 15">
    <name type="scientific">Paenochrobactrum glaciei</name>
    <dbReference type="NCBI Taxonomy" id="486407"/>
    <lineage>
        <taxon>Bacteria</taxon>
        <taxon>Pseudomonadati</taxon>
        <taxon>Pseudomonadota</taxon>
        <taxon>Alphaproteobacteria</taxon>
        <taxon>Hyphomicrobiales</taxon>
        <taxon>Brucellaceae</taxon>
        <taxon>Paenochrobactrum</taxon>
    </lineage>
</organism>
<comment type="subunit">
    <text evidence="2">Monomer.</text>
</comment>
<evidence type="ECO:0000256" key="12">
    <source>
        <dbReference type="ARBA" id="ARBA00049091"/>
    </source>
</evidence>
<evidence type="ECO:0000256" key="5">
    <source>
        <dbReference type="ARBA" id="ARBA00022862"/>
    </source>
</evidence>
<keyword evidence="7" id="KW-1015">Disulfide bond</keyword>
<reference evidence="14 15" key="1">
    <citation type="journal article" date="2019" name="Int. J. Syst. Evol. Microbiol.">
        <title>The Global Catalogue of Microorganisms (GCM) 10K type strain sequencing project: providing services to taxonomists for standard genome sequencing and annotation.</title>
        <authorList>
            <consortium name="The Broad Institute Genomics Platform"/>
            <consortium name="The Broad Institute Genome Sequencing Center for Infectious Disease"/>
            <person name="Wu L."/>
            <person name="Ma J."/>
        </authorList>
    </citation>
    <scope>NUCLEOTIDE SEQUENCE [LARGE SCALE GENOMIC DNA]</scope>
    <source>
        <strain evidence="14 15">JCM 15115</strain>
    </source>
</reference>
<dbReference type="Pfam" id="PF00578">
    <property type="entry name" value="AhpC-TSA"/>
    <property type="match status" value="1"/>
</dbReference>
<dbReference type="InterPro" id="IPR024706">
    <property type="entry name" value="Peroxiredoxin_AhpC-typ"/>
</dbReference>
<dbReference type="PANTHER" id="PTHR42801:SF4">
    <property type="entry name" value="AHPC_TSA FAMILY PROTEIN"/>
    <property type="match status" value="1"/>
</dbReference>
<comment type="similarity">
    <text evidence="10">Belongs to the peroxiredoxin family. BCP/PrxQ subfamily.</text>
</comment>
<evidence type="ECO:0000256" key="4">
    <source>
        <dbReference type="ARBA" id="ARBA00022559"/>
    </source>
</evidence>
<dbReference type="Gene3D" id="3.40.30.10">
    <property type="entry name" value="Glutaredoxin"/>
    <property type="match status" value="1"/>
</dbReference>
<comment type="caution">
    <text evidence="14">The sequence shown here is derived from an EMBL/GenBank/DDBJ whole genome shotgun (WGS) entry which is preliminary data.</text>
</comment>
<proteinExistence type="inferred from homology"/>
<evidence type="ECO:0000256" key="9">
    <source>
        <dbReference type="ARBA" id="ARBA00032824"/>
    </source>
</evidence>
<name>A0ABN1G0U7_9HYPH</name>
<evidence type="ECO:0000313" key="14">
    <source>
        <dbReference type="EMBL" id="GAA0601901.1"/>
    </source>
</evidence>
<keyword evidence="6" id="KW-0560">Oxidoreductase</keyword>
<dbReference type="EC" id="1.11.1.24" evidence="3"/>
<gene>
    <name evidence="14" type="primary">bcp</name>
    <name evidence="14" type="ORF">GCM10008943_16550</name>
</gene>